<dbReference type="HAMAP" id="MF_00632">
    <property type="entry name" value="UPF0234"/>
    <property type="match status" value="1"/>
</dbReference>
<dbReference type="CDD" id="cd11740">
    <property type="entry name" value="YajQ_like"/>
    <property type="match status" value="1"/>
</dbReference>
<dbReference type="STRING" id="179408.Osc7112_3672"/>
<dbReference type="KEGG" id="oni:Osc7112_3672"/>
<evidence type="ECO:0000256" key="1">
    <source>
        <dbReference type="ARBA" id="ARBA00022741"/>
    </source>
</evidence>
<comment type="similarity">
    <text evidence="2 3">Belongs to the YajQ family.</text>
</comment>
<protein>
    <recommendedName>
        <fullName evidence="3">Nucleotide-binding protein Osc7112_3672</fullName>
    </recommendedName>
</protein>
<dbReference type="NCBIfam" id="NF003819">
    <property type="entry name" value="PRK05412.1"/>
    <property type="match status" value="1"/>
</dbReference>
<dbReference type="InterPro" id="IPR036183">
    <property type="entry name" value="YajQ-like_sf"/>
</dbReference>
<keyword evidence="1 3" id="KW-0547">Nucleotide-binding</keyword>
<dbReference type="InterPro" id="IPR035571">
    <property type="entry name" value="UPF0234-like_C"/>
</dbReference>
<dbReference type="AlphaFoldDB" id="K9VKI7"/>
<dbReference type="Gene3D" id="3.30.70.860">
    <property type="match status" value="1"/>
</dbReference>
<dbReference type="GO" id="GO:0000166">
    <property type="term" value="F:nucleotide binding"/>
    <property type="evidence" value="ECO:0007669"/>
    <property type="project" value="UniProtKB-UniRule"/>
</dbReference>
<evidence type="ECO:0000313" key="5">
    <source>
        <dbReference type="Proteomes" id="UP000010478"/>
    </source>
</evidence>
<dbReference type="InterPro" id="IPR007551">
    <property type="entry name" value="YajQ/Smlt4090-like"/>
</dbReference>
<gene>
    <name evidence="4" type="ORF">Osc7112_3672</name>
</gene>
<dbReference type="PATRIC" id="fig|179408.3.peg.4517"/>
<dbReference type="PANTHER" id="PTHR30476:SF0">
    <property type="entry name" value="UPF0234 PROTEIN YAJQ"/>
    <property type="match status" value="1"/>
</dbReference>
<sequence length="178" mass="20436">MTNYNYQLPITNYYLMAASYSFDVVSEFDRQELVNAVDQTVREIQSRYDLKDTKTTVELGAESITVNTDSEFTLDAIHTVLQTKAAKRNLSLKIFDYGKIEPASGSRVRQEIKLKKGLTQEIAKQITKLIRDEFKKIQGSIQGDAVRVSAKDKDDLQLVIQRLKQEDYPVALQFTNYR</sequence>
<reference evidence="4 5" key="1">
    <citation type="submission" date="2012-05" db="EMBL/GenBank/DDBJ databases">
        <title>Finished chromosome of genome of Oscillatoria sp. PCC 7112.</title>
        <authorList>
            <consortium name="US DOE Joint Genome Institute"/>
            <person name="Gugger M."/>
            <person name="Coursin T."/>
            <person name="Rippka R."/>
            <person name="Tandeau De Marsac N."/>
            <person name="Huntemann M."/>
            <person name="Wei C.-L."/>
            <person name="Han J."/>
            <person name="Detter J.C."/>
            <person name="Han C."/>
            <person name="Tapia R."/>
            <person name="Davenport K."/>
            <person name="Daligault H."/>
            <person name="Erkkila T."/>
            <person name="Gu W."/>
            <person name="Munk A.C.C."/>
            <person name="Teshima H."/>
            <person name="Xu Y."/>
            <person name="Chain P."/>
            <person name="Chen A."/>
            <person name="Krypides N."/>
            <person name="Mavromatis K."/>
            <person name="Markowitz V."/>
            <person name="Szeto E."/>
            <person name="Ivanova N."/>
            <person name="Mikhailova N."/>
            <person name="Ovchinnikova G."/>
            <person name="Pagani I."/>
            <person name="Pati A."/>
            <person name="Goodwin L."/>
            <person name="Peters L."/>
            <person name="Pitluck S."/>
            <person name="Woyke T."/>
            <person name="Kerfeld C."/>
        </authorList>
    </citation>
    <scope>NUCLEOTIDE SEQUENCE [LARGE SCALE GENOMIC DNA]</scope>
    <source>
        <strain evidence="4 5">PCC 7112</strain>
    </source>
</reference>
<dbReference type="eggNOG" id="COG1666">
    <property type="taxonomic scope" value="Bacteria"/>
</dbReference>
<dbReference type="HOGENOM" id="CLU_099839_0_0_3"/>
<evidence type="ECO:0000256" key="2">
    <source>
        <dbReference type="ARBA" id="ARBA00093450"/>
    </source>
</evidence>
<organism evidence="4 5">
    <name type="scientific">Phormidium nigroviride PCC 7112</name>
    <dbReference type="NCBI Taxonomy" id="179408"/>
    <lineage>
        <taxon>Bacteria</taxon>
        <taxon>Bacillati</taxon>
        <taxon>Cyanobacteriota</taxon>
        <taxon>Cyanophyceae</taxon>
        <taxon>Oscillatoriophycideae</taxon>
        <taxon>Oscillatoriales</taxon>
        <taxon>Oscillatoriaceae</taxon>
        <taxon>Phormidium</taxon>
    </lineage>
</organism>
<dbReference type="GO" id="GO:0005829">
    <property type="term" value="C:cytosol"/>
    <property type="evidence" value="ECO:0007669"/>
    <property type="project" value="TreeGrafter"/>
</dbReference>
<comment type="function">
    <text evidence="3">Nucleotide-binding protein.</text>
</comment>
<dbReference type="Gene3D" id="3.30.70.990">
    <property type="entry name" value="YajQ-like, domain 2"/>
    <property type="match status" value="1"/>
</dbReference>
<dbReference type="EMBL" id="CP003614">
    <property type="protein sequence ID" value="AFZ08024.1"/>
    <property type="molecule type" value="Genomic_DNA"/>
</dbReference>
<proteinExistence type="inferred from homology"/>
<accession>K9VKI7</accession>
<keyword evidence="5" id="KW-1185">Reference proteome</keyword>
<dbReference type="SUPFAM" id="SSF89963">
    <property type="entry name" value="YajQ-like"/>
    <property type="match status" value="2"/>
</dbReference>
<dbReference type="PANTHER" id="PTHR30476">
    <property type="entry name" value="UPF0234 PROTEIN YAJQ"/>
    <property type="match status" value="1"/>
</dbReference>
<dbReference type="Pfam" id="PF04461">
    <property type="entry name" value="YajQ"/>
    <property type="match status" value="1"/>
</dbReference>
<dbReference type="Proteomes" id="UP000010478">
    <property type="component" value="Chromosome"/>
</dbReference>
<evidence type="ECO:0000256" key="3">
    <source>
        <dbReference type="HAMAP-Rule" id="MF_00632"/>
    </source>
</evidence>
<name>K9VKI7_9CYAN</name>
<evidence type="ECO:0000313" key="4">
    <source>
        <dbReference type="EMBL" id="AFZ08024.1"/>
    </source>
</evidence>
<dbReference type="InterPro" id="IPR035570">
    <property type="entry name" value="UPF0234_N"/>
</dbReference>